<gene>
    <name evidence="1" type="ORF">BTO20_22740</name>
</gene>
<keyword evidence="2" id="KW-1185">Reference proteome</keyword>
<dbReference type="AlphaFoldDB" id="A0A1Y0C6Z2"/>
<dbReference type="Proteomes" id="UP000195331">
    <property type="component" value="Chromosome"/>
</dbReference>
<accession>A0A1Y0C6Z2</accession>
<evidence type="ECO:0000313" key="2">
    <source>
        <dbReference type="Proteomes" id="UP000195331"/>
    </source>
</evidence>
<reference evidence="1 2" key="1">
    <citation type="submission" date="2017-04" db="EMBL/GenBank/DDBJ databases">
        <title>Whole Genome Sequence of 1,4-Dioxane Degrading Bacterium Mycobacterium dioxanotrophicus PH-06.</title>
        <authorList>
            <person name="He Y."/>
        </authorList>
    </citation>
    <scope>NUCLEOTIDE SEQUENCE [LARGE SCALE GENOMIC DNA]</scope>
    <source>
        <strain evidence="1 2">PH-06</strain>
    </source>
</reference>
<evidence type="ECO:0000313" key="1">
    <source>
        <dbReference type="EMBL" id="ART70979.1"/>
    </source>
</evidence>
<dbReference type="EMBL" id="CP020809">
    <property type="protein sequence ID" value="ART70979.1"/>
    <property type="molecule type" value="Genomic_DNA"/>
</dbReference>
<sequence>MANDGEAMTLSDMPIATRSQPRVRAAHALRYELNVLAHDAADVVASIGGWLFDRRMAGWAVTVALPDPRDDRALRILGVKAVELDGEWPSTTQERIVTTVVAADLFDADGDVRSQVFAAIRHGEGEVAFWGADAPGQFGGGLRATQYRLSAAARAFKAHALAAVGNSEATRNAVEALLLGGRPAGLLADGLVPIC</sequence>
<proteinExistence type="predicted"/>
<protein>
    <submittedName>
        <fullName evidence="1">Uncharacterized protein</fullName>
    </submittedName>
</protein>
<name>A0A1Y0C6Z2_9MYCO</name>
<dbReference type="KEGG" id="mdx:BTO20_22740"/>
<organism evidence="1 2">
    <name type="scientific">Mycobacterium dioxanotrophicus</name>
    <dbReference type="NCBI Taxonomy" id="482462"/>
    <lineage>
        <taxon>Bacteria</taxon>
        <taxon>Bacillati</taxon>
        <taxon>Actinomycetota</taxon>
        <taxon>Actinomycetes</taxon>
        <taxon>Mycobacteriales</taxon>
        <taxon>Mycobacteriaceae</taxon>
        <taxon>Mycobacterium</taxon>
    </lineage>
</organism>